<sequence>MRPVRRSAVTAAVLVATGATAFTATGCGAVDGRRDAARAAAVRFEEAVRARDASALCAALAPGTRQELEHSAEAACAASVLEEDLPYGGFDRRVDVHGRQARVVLEKDTLFLSQFPDGWKVVAAGCVPQGGEPYQCTVKGS</sequence>
<name>A0A1G9JHG3_9ACTN</name>
<dbReference type="PROSITE" id="PS51257">
    <property type="entry name" value="PROKAR_LIPOPROTEIN"/>
    <property type="match status" value="1"/>
</dbReference>
<evidence type="ECO:0000313" key="2">
    <source>
        <dbReference type="EMBL" id="SDL37020.1"/>
    </source>
</evidence>
<evidence type="ECO:0000256" key="1">
    <source>
        <dbReference type="SAM" id="SignalP"/>
    </source>
</evidence>
<accession>A0A1G9JHG3</accession>
<protein>
    <recommendedName>
        <fullName evidence="4">Lipoprotein</fullName>
    </recommendedName>
</protein>
<feature type="chain" id="PRO_5011793201" description="Lipoprotein" evidence="1">
    <location>
        <begin position="22"/>
        <end position="141"/>
    </location>
</feature>
<feature type="signal peptide" evidence="1">
    <location>
        <begin position="1"/>
        <end position="21"/>
    </location>
</feature>
<dbReference type="EMBL" id="FNFF01000031">
    <property type="protein sequence ID" value="SDL37020.1"/>
    <property type="molecule type" value="Genomic_DNA"/>
</dbReference>
<gene>
    <name evidence="2" type="ORF">SAMN05421806_13113</name>
</gene>
<reference evidence="2 3" key="1">
    <citation type="submission" date="2016-10" db="EMBL/GenBank/DDBJ databases">
        <authorList>
            <person name="de Groot N.N."/>
        </authorList>
    </citation>
    <scope>NUCLEOTIDE SEQUENCE [LARGE SCALE GENOMIC DNA]</scope>
    <source>
        <strain evidence="2 3">CGMCC 4.5727</strain>
    </source>
</reference>
<evidence type="ECO:0000313" key="3">
    <source>
        <dbReference type="Proteomes" id="UP000199155"/>
    </source>
</evidence>
<dbReference type="AlphaFoldDB" id="A0A1G9JHG3"/>
<dbReference type="STRING" id="417292.SAMN05421806_13113"/>
<evidence type="ECO:0008006" key="4">
    <source>
        <dbReference type="Google" id="ProtNLM"/>
    </source>
</evidence>
<organism evidence="2 3">
    <name type="scientific">Streptomyces indicus</name>
    <dbReference type="NCBI Taxonomy" id="417292"/>
    <lineage>
        <taxon>Bacteria</taxon>
        <taxon>Bacillati</taxon>
        <taxon>Actinomycetota</taxon>
        <taxon>Actinomycetes</taxon>
        <taxon>Kitasatosporales</taxon>
        <taxon>Streptomycetaceae</taxon>
        <taxon>Streptomyces</taxon>
    </lineage>
</organism>
<dbReference type="Proteomes" id="UP000199155">
    <property type="component" value="Unassembled WGS sequence"/>
</dbReference>
<keyword evidence="1" id="KW-0732">Signal</keyword>
<keyword evidence="3" id="KW-1185">Reference proteome</keyword>
<proteinExistence type="predicted"/>